<dbReference type="AlphaFoldDB" id="I3E854"/>
<gene>
    <name evidence="2" type="ORF">BMMGA3_07715</name>
</gene>
<keyword evidence="2" id="KW-0540">Nuclease</keyword>
<dbReference type="HOGENOM" id="CLU_076312_0_2_9"/>
<dbReference type="InterPro" id="IPR011335">
    <property type="entry name" value="Restrct_endonuc-II-like"/>
</dbReference>
<dbReference type="PANTHER" id="PTHR36558:SF1">
    <property type="entry name" value="RESTRICTION ENDONUCLEASE DOMAIN-CONTAINING PROTEIN-RELATED"/>
    <property type="match status" value="1"/>
</dbReference>
<dbReference type="KEGG" id="bmet:BMMGA3_07715"/>
<dbReference type="InterPro" id="IPR008538">
    <property type="entry name" value="Uma2"/>
</dbReference>
<evidence type="ECO:0000313" key="2">
    <source>
        <dbReference type="EMBL" id="AIE59951.1"/>
    </source>
</evidence>
<dbReference type="OrthoDB" id="9808428at2"/>
<accession>I3E854</accession>
<dbReference type="Proteomes" id="UP000027602">
    <property type="component" value="Chromosome"/>
</dbReference>
<dbReference type="GO" id="GO:0004519">
    <property type="term" value="F:endonuclease activity"/>
    <property type="evidence" value="ECO:0007669"/>
    <property type="project" value="UniProtKB-KW"/>
</dbReference>
<dbReference type="Pfam" id="PF05685">
    <property type="entry name" value="Uma2"/>
    <property type="match status" value="1"/>
</dbReference>
<keyword evidence="2" id="KW-0255">Endonuclease</keyword>
<sequence>MRNEESDKVYSYKDIKNKEGNWELIAGIPYLLTSPSYEHQYVVGELHLELASYFKNRGCKVILSPFDVQLDVNESEDESKIVLQPDLLVVCDTNKITKNRLKGAPDIVIEVLSASTGVRDRNQKYYLYESHGVKEYWIIDPSNRTVEVLGWKDGYFQQRSVFGPEDKLISILYPDLQINLANIFNV</sequence>
<feature type="domain" description="Putative restriction endonuclease" evidence="1">
    <location>
        <begin position="12"/>
        <end position="180"/>
    </location>
</feature>
<organism evidence="2 3">
    <name type="scientific">Bacillus methanolicus (strain MGA3 / ATCC 53907)</name>
    <dbReference type="NCBI Taxonomy" id="796606"/>
    <lineage>
        <taxon>Bacteria</taxon>
        <taxon>Bacillati</taxon>
        <taxon>Bacillota</taxon>
        <taxon>Bacilli</taxon>
        <taxon>Bacillales</taxon>
        <taxon>Bacillaceae</taxon>
        <taxon>Bacillus</taxon>
    </lineage>
</organism>
<reference evidence="2 3" key="1">
    <citation type="journal article" date="2015" name="BMC Genomics">
        <title>Transcriptome analysis of thermophilic methylotrophic Bacillus methanolicus MGA3 using RNA-sequencing provides detailed insights into its previously uncharted transcriptional landscape.</title>
        <authorList>
            <person name="Irla M."/>
            <person name="Neshat A."/>
            <person name="Brautaset T."/>
            <person name="Ruckert C."/>
            <person name="Kalinowski J."/>
            <person name="Wendisch V.F."/>
        </authorList>
    </citation>
    <scope>NUCLEOTIDE SEQUENCE [LARGE SCALE GENOMIC DNA]</scope>
    <source>
        <strain evidence="3">MGA3 / ATCC 53907</strain>
    </source>
</reference>
<dbReference type="PANTHER" id="PTHR36558">
    <property type="entry name" value="GLR1098 PROTEIN"/>
    <property type="match status" value="1"/>
</dbReference>
<evidence type="ECO:0000313" key="3">
    <source>
        <dbReference type="Proteomes" id="UP000027602"/>
    </source>
</evidence>
<keyword evidence="2" id="KW-0378">Hydrolase</keyword>
<dbReference type="CDD" id="cd06260">
    <property type="entry name" value="DUF820-like"/>
    <property type="match status" value="1"/>
</dbReference>
<dbReference type="SUPFAM" id="SSF52980">
    <property type="entry name" value="Restriction endonuclease-like"/>
    <property type="match status" value="1"/>
</dbReference>
<proteinExistence type="predicted"/>
<dbReference type="RefSeq" id="WP_004433858.1">
    <property type="nucleotide sequence ID" value="NZ_ADWW01000002.1"/>
</dbReference>
<evidence type="ECO:0000259" key="1">
    <source>
        <dbReference type="Pfam" id="PF05685"/>
    </source>
</evidence>
<keyword evidence="3" id="KW-1185">Reference proteome</keyword>
<protein>
    <submittedName>
        <fullName evidence="2">Uma2 family endonuclease</fullName>
    </submittedName>
</protein>
<name>I3E854_BACMM</name>
<dbReference type="Gene3D" id="3.90.1570.10">
    <property type="entry name" value="tt1808, chain A"/>
    <property type="match status" value="1"/>
</dbReference>
<dbReference type="InterPro" id="IPR012296">
    <property type="entry name" value="Nuclease_put_TT1808"/>
</dbReference>
<dbReference type="EMBL" id="CP007739">
    <property type="protein sequence ID" value="AIE59951.1"/>
    <property type="molecule type" value="Genomic_DNA"/>
</dbReference>
<dbReference type="eggNOG" id="COG4636">
    <property type="taxonomic scope" value="Bacteria"/>
</dbReference>